<dbReference type="KEGG" id="hba:Hbal_2308"/>
<evidence type="ECO:0000256" key="1">
    <source>
        <dbReference type="ARBA" id="ARBA00023015"/>
    </source>
</evidence>
<evidence type="ECO:0000259" key="4">
    <source>
        <dbReference type="PROSITE" id="PS50987"/>
    </source>
</evidence>
<dbReference type="RefSeq" id="WP_015828138.1">
    <property type="nucleotide sequence ID" value="NC_012982.1"/>
</dbReference>
<gene>
    <name evidence="5" type="ordered locus">Hbal_2308</name>
</gene>
<dbReference type="Gene3D" id="1.10.10.10">
    <property type="entry name" value="Winged helix-like DNA-binding domain superfamily/Winged helix DNA-binding domain"/>
    <property type="match status" value="1"/>
</dbReference>
<dbReference type="NCBIfam" id="NF033788">
    <property type="entry name" value="HTH_metalloreg"/>
    <property type="match status" value="1"/>
</dbReference>
<dbReference type="InterPro" id="IPR036390">
    <property type="entry name" value="WH_DNA-bd_sf"/>
</dbReference>
<evidence type="ECO:0000313" key="6">
    <source>
        <dbReference type="Proteomes" id="UP000002745"/>
    </source>
</evidence>
<organism evidence="5 6">
    <name type="scientific">Hirschia baltica (strain ATCC 49814 / DSM 5838 / IFAM 1418)</name>
    <dbReference type="NCBI Taxonomy" id="582402"/>
    <lineage>
        <taxon>Bacteria</taxon>
        <taxon>Pseudomonadati</taxon>
        <taxon>Pseudomonadota</taxon>
        <taxon>Alphaproteobacteria</taxon>
        <taxon>Hyphomonadales</taxon>
        <taxon>Hyphomonadaceae</taxon>
        <taxon>Hirschia</taxon>
    </lineage>
</organism>
<keyword evidence="1" id="KW-0805">Transcription regulation</keyword>
<dbReference type="SUPFAM" id="SSF46785">
    <property type="entry name" value="Winged helix' DNA-binding domain"/>
    <property type="match status" value="1"/>
</dbReference>
<keyword evidence="2" id="KW-0238">DNA-binding</keyword>
<keyword evidence="6" id="KW-1185">Reference proteome</keyword>
<dbReference type="InterPro" id="IPR036388">
    <property type="entry name" value="WH-like_DNA-bd_sf"/>
</dbReference>
<name>C6XMS4_HIRBI</name>
<dbReference type="PANTHER" id="PTHR43132:SF8">
    <property type="entry name" value="HTH-TYPE TRANSCRIPTIONAL REGULATOR KMTR"/>
    <property type="match status" value="1"/>
</dbReference>
<keyword evidence="3" id="KW-0804">Transcription</keyword>
<proteinExistence type="predicted"/>
<evidence type="ECO:0000313" key="5">
    <source>
        <dbReference type="EMBL" id="ACT59988.1"/>
    </source>
</evidence>
<accession>C6XMS4</accession>
<dbReference type="GO" id="GO:0003677">
    <property type="term" value="F:DNA binding"/>
    <property type="evidence" value="ECO:0007669"/>
    <property type="project" value="UniProtKB-KW"/>
</dbReference>
<dbReference type="PRINTS" id="PR00778">
    <property type="entry name" value="HTHARSR"/>
</dbReference>
<reference evidence="6" key="1">
    <citation type="journal article" date="2011" name="J. Bacteriol.">
        <title>Genome sequences of eight morphologically diverse alphaproteobacteria.</title>
        <authorList>
            <consortium name="US DOE Joint Genome Institute"/>
            <person name="Brown P.J."/>
            <person name="Kysela D.T."/>
            <person name="Buechlein A."/>
            <person name="Hemmerich C."/>
            <person name="Brun Y.V."/>
        </authorList>
    </citation>
    <scope>NUCLEOTIDE SEQUENCE [LARGE SCALE GENOMIC DNA]</scope>
    <source>
        <strain evidence="6">ATCC 49814 / DSM 5838 / IFAM 1418</strain>
    </source>
</reference>
<dbReference type="PANTHER" id="PTHR43132">
    <property type="entry name" value="ARSENICAL RESISTANCE OPERON REPRESSOR ARSR-RELATED"/>
    <property type="match status" value="1"/>
</dbReference>
<sequence length="110" mass="12175">MPNSKISPTPFPMDTSNLTNSRIGEAVDVMKALSNETRLKILCALLDGEKSVNQLAEYTNQLLPSVSQHLSKMRAADLVASRREAQTIYYRATEGIGHSVVEALCKFYKT</sequence>
<feature type="domain" description="HTH arsR-type" evidence="4">
    <location>
        <begin position="18"/>
        <end position="110"/>
    </location>
</feature>
<dbReference type="InterPro" id="IPR051011">
    <property type="entry name" value="Metal_resp_trans_reg"/>
</dbReference>
<dbReference type="InterPro" id="IPR011991">
    <property type="entry name" value="ArsR-like_HTH"/>
</dbReference>
<dbReference type="CDD" id="cd00090">
    <property type="entry name" value="HTH_ARSR"/>
    <property type="match status" value="1"/>
</dbReference>
<dbReference type="HOGENOM" id="CLU_097806_6_4_5"/>
<dbReference type="eggNOG" id="COG0640">
    <property type="taxonomic scope" value="Bacteria"/>
</dbReference>
<dbReference type="InterPro" id="IPR001845">
    <property type="entry name" value="HTH_ArsR_DNA-bd_dom"/>
</dbReference>
<dbReference type="Pfam" id="PF01022">
    <property type="entry name" value="HTH_5"/>
    <property type="match status" value="1"/>
</dbReference>
<dbReference type="Proteomes" id="UP000002745">
    <property type="component" value="Chromosome"/>
</dbReference>
<dbReference type="GO" id="GO:0003700">
    <property type="term" value="F:DNA-binding transcription factor activity"/>
    <property type="evidence" value="ECO:0007669"/>
    <property type="project" value="InterPro"/>
</dbReference>
<dbReference type="SMART" id="SM00418">
    <property type="entry name" value="HTH_ARSR"/>
    <property type="match status" value="1"/>
</dbReference>
<evidence type="ECO:0000256" key="2">
    <source>
        <dbReference type="ARBA" id="ARBA00023125"/>
    </source>
</evidence>
<dbReference type="EMBL" id="CP001678">
    <property type="protein sequence ID" value="ACT59988.1"/>
    <property type="molecule type" value="Genomic_DNA"/>
</dbReference>
<dbReference type="AlphaFoldDB" id="C6XMS4"/>
<evidence type="ECO:0000256" key="3">
    <source>
        <dbReference type="ARBA" id="ARBA00023163"/>
    </source>
</evidence>
<protein>
    <submittedName>
        <fullName evidence="5">Transcriptional regulator, ArsR family</fullName>
    </submittedName>
</protein>
<dbReference type="PROSITE" id="PS50987">
    <property type="entry name" value="HTH_ARSR_2"/>
    <property type="match status" value="1"/>
</dbReference>